<dbReference type="EMBL" id="JABVXQ010000005">
    <property type="protein sequence ID" value="KAF6109488.1"/>
    <property type="molecule type" value="Genomic_DNA"/>
</dbReference>
<evidence type="ECO:0000256" key="1">
    <source>
        <dbReference type="SAM" id="MobiDB-lite"/>
    </source>
</evidence>
<feature type="compositionally biased region" description="Basic and acidic residues" evidence="1">
    <location>
        <begin position="50"/>
        <end position="62"/>
    </location>
</feature>
<evidence type="ECO:0000313" key="2">
    <source>
        <dbReference type="EMBL" id="KAF6109488.1"/>
    </source>
</evidence>
<comment type="caution">
    <text evidence="2">The sequence shown here is derived from an EMBL/GenBank/DDBJ whole genome shotgun (WGS) entry which is preliminary data.</text>
</comment>
<reference evidence="2 3" key="1">
    <citation type="journal article" date="2020" name="Nature">
        <title>Six reference-quality genomes reveal evolution of bat adaptations.</title>
        <authorList>
            <person name="Jebb D."/>
            <person name="Huang Z."/>
            <person name="Pippel M."/>
            <person name="Hughes G.M."/>
            <person name="Lavrichenko K."/>
            <person name="Devanna P."/>
            <person name="Winkler S."/>
            <person name="Jermiin L.S."/>
            <person name="Skirmuntt E.C."/>
            <person name="Katzourakis A."/>
            <person name="Burkitt-Gray L."/>
            <person name="Ray D.A."/>
            <person name="Sullivan K.A.M."/>
            <person name="Roscito J.G."/>
            <person name="Kirilenko B.M."/>
            <person name="Davalos L.M."/>
            <person name="Corthals A.P."/>
            <person name="Power M.L."/>
            <person name="Jones G."/>
            <person name="Ransome R.D."/>
            <person name="Dechmann D.K.N."/>
            <person name="Locatelli A.G."/>
            <person name="Puechmaille S.J."/>
            <person name="Fedrigo O."/>
            <person name="Jarvis E.D."/>
            <person name="Hiller M."/>
            <person name="Vernes S.C."/>
            <person name="Myers E.W."/>
            <person name="Teeling E.C."/>
        </authorList>
    </citation>
    <scope>NUCLEOTIDE SEQUENCE [LARGE SCALE GENOMIC DNA]</scope>
    <source>
        <strain evidence="2">Bat1K_MPI-CBG_1</strain>
    </source>
</reference>
<name>A0A834A7G9_9CHIR</name>
<protein>
    <submittedName>
        <fullName evidence="2">Uncharacterized protein</fullName>
    </submittedName>
</protein>
<evidence type="ECO:0000313" key="3">
    <source>
        <dbReference type="Proteomes" id="UP000664940"/>
    </source>
</evidence>
<dbReference type="Proteomes" id="UP000664940">
    <property type="component" value="Unassembled WGS sequence"/>
</dbReference>
<gene>
    <name evidence="2" type="ORF">HJG60_010763</name>
</gene>
<accession>A0A834A7G9</accession>
<organism evidence="2 3">
    <name type="scientific">Phyllostomus discolor</name>
    <name type="common">pale spear-nosed bat</name>
    <dbReference type="NCBI Taxonomy" id="89673"/>
    <lineage>
        <taxon>Eukaryota</taxon>
        <taxon>Metazoa</taxon>
        <taxon>Chordata</taxon>
        <taxon>Craniata</taxon>
        <taxon>Vertebrata</taxon>
        <taxon>Euteleostomi</taxon>
        <taxon>Mammalia</taxon>
        <taxon>Eutheria</taxon>
        <taxon>Laurasiatheria</taxon>
        <taxon>Chiroptera</taxon>
        <taxon>Yangochiroptera</taxon>
        <taxon>Phyllostomidae</taxon>
        <taxon>Phyllostominae</taxon>
        <taxon>Phyllostomus</taxon>
    </lineage>
</organism>
<dbReference type="AlphaFoldDB" id="A0A834A7G9"/>
<sequence length="137" mass="14955">MASPPAAPWRAWGCQPACLAPPAPLDYPPGQCGLSADEPTGGLPSRLRASWKDEGVGERQSLRETASPRGTGGSQETRIQARWGRDGGWHRIGRMCFDDRNARQGNRKALPVSTRAGCQEFQGSDFKRSQHLRRIGS</sequence>
<proteinExistence type="predicted"/>
<feature type="region of interest" description="Disordered" evidence="1">
    <location>
        <begin position="25"/>
        <end position="91"/>
    </location>
</feature>